<evidence type="ECO:0000313" key="12">
    <source>
        <dbReference type="EMBL" id="KAG9473920.1"/>
    </source>
</evidence>
<comment type="subcellular location">
    <subcellularLocation>
        <location evidence="1 9">Nucleus</location>
    </subcellularLocation>
</comment>
<keyword evidence="13" id="KW-1185">Reference proteome</keyword>
<evidence type="ECO:0000256" key="9">
    <source>
        <dbReference type="PROSITE-ProRule" id="PRU00108"/>
    </source>
</evidence>
<dbReference type="GO" id="GO:0006355">
    <property type="term" value="P:regulation of DNA-templated transcription"/>
    <property type="evidence" value="ECO:0007669"/>
    <property type="project" value="InterPro"/>
</dbReference>
<evidence type="ECO:0000256" key="1">
    <source>
        <dbReference type="ARBA" id="ARBA00004123"/>
    </source>
</evidence>
<reference evidence="12" key="1">
    <citation type="thesis" date="2020" institute="ProQuest LLC" country="789 East Eisenhower Parkway, Ann Arbor, MI, USA">
        <title>Comparative Genomics and Chromosome Evolution.</title>
        <authorList>
            <person name="Mudd A.B."/>
        </authorList>
    </citation>
    <scope>NUCLEOTIDE SEQUENCE</scope>
    <source>
        <strain evidence="12">HN-11 Male</strain>
        <tissue evidence="12">Kidney and liver</tissue>
    </source>
</reference>
<feature type="region of interest" description="Disordered" evidence="10">
    <location>
        <begin position="1"/>
        <end position="49"/>
    </location>
</feature>
<evidence type="ECO:0000256" key="10">
    <source>
        <dbReference type="SAM" id="MobiDB-lite"/>
    </source>
</evidence>
<dbReference type="SUPFAM" id="SSF46689">
    <property type="entry name" value="Homeodomain-like"/>
    <property type="match status" value="1"/>
</dbReference>
<evidence type="ECO:0000313" key="13">
    <source>
        <dbReference type="Proteomes" id="UP000770717"/>
    </source>
</evidence>
<comment type="similarity">
    <text evidence="8">Belongs to the TALE/TGIF homeobox family.</text>
</comment>
<keyword evidence="2" id="KW-0805">Transcription regulation</keyword>
<dbReference type="InterPro" id="IPR009057">
    <property type="entry name" value="Homeodomain-like_sf"/>
</dbReference>
<dbReference type="InterPro" id="IPR001356">
    <property type="entry name" value="HD"/>
</dbReference>
<evidence type="ECO:0000256" key="7">
    <source>
        <dbReference type="ARBA" id="ARBA00023242"/>
    </source>
</evidence>
<dbReference type="InterPro" id="IPR050224">
    <property type="entry name" value="TALE_homeobox"/>
</dbReference>
<keyword evidence="3 9" id="KW-0238">DNA-binding</keyword>
<comment type="caution">
    <text evidence="12">The sequence shown here is derived from an EMBL/GenBank/DDBJ whole genome shotgun (WGS) entry which is preliminary data.</text>
</comment>
<gene>
    <name evidence="12" type="ORF">GDO78_004293</name>
</gene>
<protein>
    <recommendedName>
        <fullName evidence="11">Homeobox domain-containing protein</fullName>
    </recommendedName>
</protein>
<dbReference type="PROSITE" id="PS50071">
    <property type="entry name" value="HOMEOBOX_2"/>
    <property type="match status" value="1"/>
</dbReference>
<evidence type="ECO:0000256" key="4">
    <source>
        <dbReference type="ARBA" id="ARBA00023155"/>
    </source>
</evidence>
<dbReference type="OrthoDB" id="10056939at2759"/>
<dbReference type="CDD" id="cd00086">
    <property type="entry name" value="homeodomain"/>
    <property type="match status" value="1"/>
</dbReference>
<evidence type="ECO:0000256" key="6">
    <source>
        <dbReference type="ARBA" id="ARBA00023163"/>
    </source>
</evidence>
<dbReference type="Gene3D" id="1.10.10.60">
    <property type="entry name" value="Homeodomain-like"/>
    <property type="match status" value="1"/>
</dbReference>
<dbReference type="GO" id="GO:0005634">
    <property type="term" value="C:nucleus"/>
    <property type="evidence" value="ECO:0007669"/>
    <property type="project" value="UniProtKB-SubCell"/>
</dbReference>
<keyword evidence="6" id="KW-0804">Transcription</keyword>
<keyword evidence="7 9" id="KW-0539">Nucleus</keyword>
<dbReference type="Pfam" id="PF05920">
    <property type="entry name" value="Homeobox_KN"/>
    <property type="match status" value="1"/>
</dbReference>
<evidence type="ECO:0000259" key="11">
    <source>
        <dbReference type="PROSITE" id="PS50071"/>
    </source>
</evidence>
<keyword evidence="4 9" id="KW-0371">Homeobox</keyword>
<dbReference type="PANTHER" id="PTHR11850">
    <property type="entry name" value="HOMEOBOX PROTEIN TRANSCRIPTION FACTORS"/>
    <property type="match status" value="1"/>
</dbReference>
<feature type="compositionally biased region" description="Polar residues" evidence="10">
    <location>
        <begin position="129"/>
        <end position="142"/>
    </location>
</feature>
<keyword evidence="5" id="KW-0010">Activator</keyword>
<dbReference type="InterPro" id="IPR008422">
    <property type="entry name" value="KN_HD"/>
</dbReference>
<accession>A0A8J6ERR1</accession>
<dbReference type="SMART" id="SM00389">
    <property type="entry name" value="HOX"/>
    <property type="match status" value="1"/>
</dbReference>
<evidence type="ECO:0000256" key="2">
    <source>
        <dbReference type="ARBA" id="ARBA00023015"/>
    </source>
</evidence>
<evidence type="ECO:0000256" key="8">
    <source>
        <dbReference type="ARBA" id="ARBA00038021"/>
    </source>
</evidence>
<dbReference type="GO" id="GO:0048513">
    <property type="term" value="P:animal organ development"/>
    <property type="evidence" value="ECO:0007669"/>
    <property type="project" value="UniProtKB-ARBA"/>
</dbReference>
<dbReference type="AlphaFoldDB" id="A0A8J6ERR1"/>
<feature type="region of interest" description="Disordered" evidence="10">
    <location>
        <begin position="104"/>
        <end position="160"/>
    </location>
</feature>
<evidence type="ECO:0000256" key="3">
    <source>
        <dbReference type="ARBA" id="ARBA00023125"/>
    </source>
</evidence>
<proteinExistence type="inferred from homology"/>
<dbReference type="GO" id="GO:0003677">
    <property type="term" value="F:DNA binding"/>
    <property type="evidence" value="ECO:0007669"/>
    <property type="project" value="UniProtKB-UniRule"/>
</dbReference>
<dbReference type="Proteomes" id="UP000770717">
    <property type="component" value="Unassembled WGS sequence"/>
</dbReference>
<feature type="domain" description="Homeobox" evidence="11">
    <location>
        <begin position="39"/>
        <end position="102"/>
    </location>
</feature>
<organism evidence="12 13">
    <name type="scientific">Eleutherodactylus coqui</name>
    <name type="common">Puerto Rican coqui</name>
    <dbReference type="NCBI Taxonomy" id="57060"/>
    <lineage>
        <taxon>Eukaryota</taxon>
        <taxon>Metazoa</taxon>
        <taxon>Chordata</taxon>
        <taxon>Craniata</taxon>
        <taxon>Vertebrata</taxon>
        <taxon>Euteleostomi</taxon>
        <taxon>Amphibia</taxon>
        <taxon>Batrachia</taxon>
        <taxon>Anura</taxon>
        <taxon>Neobatrachia</taxon>
        <taxon>Hyloidea</taxon>
        <taxon>Eleutherodactylidae</taxon>
        <taxon>Eleutherodactylinae</taxon>
        <taxon>Eleutherodactylus</taxon>
        <taxon>Eleutherodactylus</taxon>
    </lineage>
</organism>
<sequence>MSRQRAEPVMAEETEPVRQNESDAAEADCSSAAEQEVPSPKRKRRGNLPKEAVNILREWLYEHRHNAYPSESEKGLLSEQTQLTTLQICNWFINARRRVLPDLLRKDGKDPNQYTISRRSNRTPEPPATGNNAPSTSNQAPVETTPHRRSPITQVDRPTIPGMLVVPGMPTGIVPVFYSVGHSIHAVATVGHDVIMQNVAPAMKAEESGTSAELPTDCVCHSADNLGYTPTPTPLPASPPCFDGENQSRLQILAHVATYYMAQMKAEEARREAATSALNALKQEALSKGQIKMEQA</sequence>
<feature type="DNA-binding region" description="Homeobox" evidence="9">
    <location>
        <begin position="41"/>
        <end position="103"/>
    </location>
</feature>
<evidence type="ECO:0000256" key="5">
    <source>
        <dbReference type="ARBA" id="ARBA00023159"/>
    </source>
</evidence>
<name>A0A8J6ERR1_ELECQ</name>
<dbReference type="EMBL" id="WNTK01000013">
    <property type="protein sequence ID" value="KAG9473920.1"/>
    <property type="molecule type" value="Genomic_DNA"/>
</dbReference>
<dbReference type="FunFam" id="1.10.10.60:FF:000059">
    <property type="entry name" value="TGFB-induced factor homeobox 1"/>
    <property type="match status" value="1"/>
</dbReference>